<protein>
    <submittedName>
        <fullName evidence="3">Asp23/Gls24 family envelope stress response protein</fullName>
    </submittedName>
</protein>
<evidence type="ECO:0000256" key="1">
    <source>
        <dbReference type="ARBA" id="ARBA00005721"/>
    </source>
</evidence>
<keyword evidence="4" id="KW-1185">Reference proteome</keyword>
<proteinExistence type="inferred from homology"/>
<comment type="similarity">
    <text evidence="1">Belongs to the asp23 family.</text>
</comment>
<accession>A0A3A5M271</accession>
<organism evidence="3 4">
    <name type="scientific">Arthrobacter cheniae</name>
    <dbReference type="NCBI Taxonomy" id="1258888"/>
    <lineage>
        <taxon>Bacteria</taxon>
        <taxon>Bacillati</taxon>
        <taxon>Actinomycetota</taxon>
        <taxon>Actinomycetes</taxon>
        <taxon>Micrococcales</taxon>
        <taxon>Micrococcaceae</taxon>
        <taxon>Arthrobacter</taxon>
    </lineage>
</organism>
<feature type="region of interest" description="Disordered" evidence="2">
    <location>
        <begin position="1"/>
        <end position="26"/>
    </location>
</feature>
<dbReference type="Pfam" id="PF03780">
    <property type="entry name" value="Asp23"/>
    <property type="match status" value="1"/>
</dbReference>
<dbReference type="RefSeq" id="WP_120150774.1">
    <property type="nucleotide sequence ID" value="NZ_QZVT01000018.1"/>
</dbReference>
<dbReference type="OrthoDB" id="3217325at2"/>
<dbReference type="Proteomes" id="UP000272560">
    <property type="component" value="Unassembled WGS sequence"/>
</dbReference>
<evidence type="ECO:0000313" key="4">
    <source>
        <dbReference type="Proteomes" id="UP000272560"/>
    </source>
</evidence>
<gene>
    <name evidence="3" type="ORF">D6T63_18345</name>
</gene>
<evidence type="ECO:0000256" key="2">
    <source>
        <dbReference type="SAM" id="MobiDB-lite"/>
    </source>
</evidence>
<sequence>MTSPPQLPPQPPHQITPQSSLHPPLSADAVDAADRGRLTISEKAIEKIAGQVALETPGVHGTAGGFLGIGAHDDEDTRPRVKVELHGLTASIHVRAGIRYPAPLRATTERLSEQIRTQVSARCGIDVRQVDIDVDALVSDTKTGDTNTNGRRELL</sequence>
<comment type="caution">
    <text evidence="3">The sequence shown here is derived from an EMBL/GenBank/DDBJ whole genome shotgun (WGS) entry which is preliminary data.</text>
</comment>
<dbReference type="EMBL" id="QZVT01000018">
    <property type="protein sequence ID" value="RJT74880.1"/>
    <property type="molecule type" value="Genomic_DNA"/>
</dbReference>
<evidence type="ECO:0000313" key="3">
    <source>
        <dbReference type="EMBL" id="RJT74880.1"/>
    </source>
</evidence>
<name>A0A3A5M271_9MICC</name>
<dbReference type="InterPro" id="IPR005531">
    <property type="entry name" value="Asp23"/>
</dbReference>
<reference evidence="3 4" key="1">
    <citation type="submission" date="2018-09" db="EMBL/GenBank/DDBJ databases">
        <title>Novel species of Arthrobacter.</title>
        <authorList>
            <person name="Liu Q."/>
            <person name="Xin Y.-H."/>
        </authorList>
    </citation>
    <scope>NUCLEOTIDE SEQUENCE [LARGE SCALE GENOMIC DNA]</scope>
    <source>
        <strain evidence="3 4">Hz2</strain>
    </source>
</reference>
<feature type="compositionally biased region" description="Pro residues" evidence="2">
    <location>
        <begin position="1"/>
        <end position="14"/>
    </location>
</feature>
<dbReference type="AlphaFoldDB" id="A0A3A5M271"/>